<dbReference type="EMBL" id="QETF01000001">
    <property type="protein sequence ID" value="PWG18673.1"/>
    <property type="molecule type" value="Genomic_DNA"/>
</dbReference>
<dbReference type="Proteomes" id="UP000245293">
    <property type="component" value="Unassembled WGS sequence"/>
</dbReference>
<feature type="coiled-coil region" evidence="2">
    <location>
        <begin position="157"/>
        <end position="191"/>
    </location>
</feature>
<dbReference type="GO" id="GO:1990281">
    <property type="term" value="C:efflux pump complex"/>
    <property type="evidence" value="ECO:0007669"/>
    <property type="project" value="TreeGrafter"/>
</dbReference>
<evidence type="ECO:0000313" key="5">
    <source>
        <dbReference type="Proteomes" id="UP000245293"/>
    </source>
</evidence>
<evidence type="ECO:0000256" key="2">
    <source>
        <dbReference type="SAM" id="Coils"/>
    </source>
</evidence>
<gene>
    <name evidence="4" type="ORF">DFK10_01800</name>
</gene>
<feature type="domain" description="YknX-like C-terminal permuted SH3-like" evidence="3">
    <location>
        <begin position="339"/>
        <end position="406"/>
    </location>
</feature>
<evidence type="ECO:0000259" key="3">
    <source>
        <dbReference type="Pfam" id="PF25989"/>
    </source>
</evidence>
<dbReference type="Pfam" id="PF25989">
    <property type="entry name" value="YknX_C"/>
    <property type="match status" value="1"/>
</dbReference>
<dbReference type="GO" id="GO:0019898">
    <property type="term" value="C:extrinsic component of membrane"/>
    <property type="evidence" value="ECO:0007669"/>
    <property type="project" value="InterPro"/>
</dbReference>
<evidence type="ECO:0000313" key="4">
    <source>
        <dbReference type="EMBL" id="PWG18673.1"/>
    </source>
</evidence>
<keyword evidence="1 2" id="KW-0175">Coiled coil</keyword>
<dbReference type="Gene3D" id="2.40.420.20">
    <property type="match status" value="1"/>
</dbReference>
<keyword evidence="5" id="KW-1185">Reference proteome</keyword>
<dbReference type="RefSeq" id="WP_109385956.1">
    <property type="nucleotide sequence ID" value="NZ_QETF01000001.1"/>
</dbReference>
<accession>A0A2V1P811</accession>
<proteinExistence type="predicted"/>
<dbReference type="GO" id="GO:1990195">
    <property type="term" value="C:macrolide transmembrane transporter complex"/>
    <property type="evidence" value="ECO:0007669"/>
    <property type="project" value="InterPro"/>
</dbReference>
<dbReference type="GO" id="GO:0015562">
    <property type="term" value="F:efflux transmembrane transporter activity"/>
    <property type="evidence" value="ECO:0007669"/>
    <property type="project" value="TreeGrafter"/>
</dbReference>
<sequence length="411" mass="43202">MARAKTKSRLVLTLLAAVIVGGALTAAFWPQPTLVDIAEVTRGPMQVTIDEDGRTEVHEIYVVSTPVAGMLQRVTVEAGDPVIARETVVAQMRPTNPAALDVRTREQALAAVDAAQAALRVAEADRNSAAAANELAETDLNRARQLAESGTVSRAALERAETNARATEAALQTAEAAIAMRQAELANARAQLIGFDDLALSEPVDNGFEDSIPLHAPIDGRILRVVQESEAVLPAGAPVLEIGNIETGLDVVVDLISSDAVQVSLGDPVLIEDWGGATTLHGTVSRIAPSAVTKVSALGVEEQRVSVEVSFDTPAEDRASLGHGFRVEARIVIWQDEDALKLPSAALFRDGDGWAVFTVDDEELAQLTAVELGRNNGIEAHVLSGLAEGDRVVLYPSAGLAAGDHVAPRDG</sequence>
<comment type="caution">
    <text evidence="4">The sequence shown here is derived from an EMBL/GenBank/DDBJ whole genome shotgun (WGS) entry which is preliminary data.</text>
</comment>
<dbReference type="InterPro" id="IPR030190">
    <property type="entry name" value="MacA_alpha-hairpin_sf"/>
</dbReference>
<organism evidence="4 5">
    <name type="scientific">Salibaculum griseiflavum</name>
    <dbReference type="NCBI Taxonomy" id="1914409"/>
    <lineage>
        <taxon>Bacteria</taxon>
        <taxon>Pseudomonadati</taxon>
        <taxon>Pseudomonadota</taxon>
        <taxon>Alphaproteobacteria</taxon>
        <taxon>Rhodobacterales</taxon>
        <taxon>Roseobacteraceae</taxon>
        <taxon>Salibaculum</taxon>
    </lineage>
</organism>
<name>A0A2V1P811_9RHOB</name>
<dbReference type="InterPro" id="IPR058637">
    <property type="entry name" value="YknX-like_C"/>
</dbReference>
<dbReference type="OrthoDB" id="9791520at2"/>
<dbReference type="AlphaFoldDB" id="A0A2V1P811"/>
<evidence type="ECO:0000256" key="1">
    <source>
        <dbReference type="ARBA" id="ARBA00023054"/>
    </source>
</evidence>
<protein>
    <submittedName>
        <fullName evidence="4">RND transporter</fullName>
    </submittedName>
</protein>
<reference evidence="5" key="1">
    <citation type="submission" date="2018-05" db="EMBL/GenBank/DDBJ databases">
        <authorList>
            <person name="Du Z."/>
            <person name="Wang X."/>
        </authorList>
    </citation>
    <scope>NUCLEOTIDE SEQUENCE [LARGE SCALE GENOMIC DNA]</scope>
    <source>
        <strain evidence="5">WDS4C29</strain>
    </source>
</reference>
<dbReference type="GO" id="GO:0030313">
    <property type="term" value="C:cell envelope"/>
    <property type="evidence" value="ECO:0007669"/>
    <property type="project" value="UniProtKB-SubCell"/>
</dbReference>
<dbReference type="Gene3D" id="6.10.140.1990">
    <property type="match status" value="1"/>
</dbReference>
<dbReference type="PANTHER" id="PTHR30469">
    <property type="entry name" value="MULTIDRUG RESISTANCE PROTEIN MDTA"/>
    <property type="match status" value="1"/>
</dbReference>
<dbReference type="Gene3D" id="2.40.30.170">
    <property type="match status" value="1"/>
</dbReference>
<dbReference type="GO" id="GO:1990961">
    <property type="term" value="P:xenobiotic detoxification by transmembrane export across the plasma membrane"/>
    <property type="evidence" value="ECO:0007669"/>
    <property type="project" value="InterPro"/>
</dbReference>